<sequence>MIDFNKTALILVDLQKGIVALDGAAHSTESVVNHANQVIEQFRAHNGFIAFVHVAFYDGKDKLQPNAMVQLPDESDPNFSDFPERLDYREGDYVVTKRHFSGFFGTDLDLQLRRRGIDTVVIGGISTHMGVDTTARDAYQYGYNQYFLTDMMTAPAEHLHDFSVNYTFPVMGQTMTTQAFLDQLS</sequence>
<feature type="domain" description="Isochorismatase-like" evidence="3">
    <location>
        <begin position="7"/>
        <end position="178"/>
    </location>
</feature>
<dbReference type="AlphaFoldDB" id="A0A7Z7QML3"/>
<dbReference type="EMBL" id="UHEF01000001">
    <property type="protein sequence ID" value="SUM86368.1"/>
    <property type="molecule type" value="Genomic_DNA"/>
</dbReference>
<dbReference type="RefSeq" id="WP_126496095.1">
    <property type="nucleotide sequence ID" value="NZ_LR962863.1"/>
</dbReference>
<dbReference type="SUPFAM" id="SSF52499">
    <property type="entry name" value="Isochorismatase-like hydrolases"/>
    <property type="match status" value="1"/>
</dbReference>
<organism evidence="5">
    <name type="scientific">Staphylococcus schleiferi</name>
    <dbReference type="NCBI Taxonomy" id="1295"/>
    <lineage>
        <taxon>Bacteria</taxon>
        <taxon>Bacillati</taxon>
        <taxon>Bacillota</taxon>
        <taxon>Bacilli</taxon>
        <taxon>Bacillales</taxon>
        <taxon>Staphylococcaceae</taxon>
        <taxon>Staphylococcus</taxon>
    </lineage>
</organism>
<dbReference type="InterPro" id="IPR036380">
    <property type="entry name" value="Isochorismatase-like_sf"/>
</dbReference>
<dbReference type="InterPro" id="IPR000868">
    <property type="entry name" value="Isochorismatase-like_dom"/>
</dbReference>
<evidence type="ECO:0000259" key="3">
    <source>
        <dbReference type="Pfam" id="PF00857"/>
    </source>
</evidence>
<dbReference type="GO" id="GO:0016787">
    <property type="term" value="F:hydrolase activity"/>
    <property type="evidence" value="ECO:0007669"/>
    <property type="project" value="UniProtKB-KW"/>
</dbReference>
<proteinExistence type="inferred from homology"/>
<protein>
    <submittedName>
        <fullName evidence="5">Isochorismatase</fullName>
        <ecNumber evidence="5">3.-.-.-</ecNumber>
    </submittedName>
</protein>
<accession>A0A7Z7QML3</accession>
<dbReference type="EMBL" id="LR962863">
    <property type="protein sequence ID" value="CAD7358665.1"/>
    <property type="molecule type" value="Genomic_DNA"/>
</dbReference>
<reference evidence="4 6" key="2">
    <citation type="submission" date="2020-11" db="EMBL/GenBank/DDBJ databases">
        <authorList>
            <consortium name="Pathogen Informatics"/>
        </authorList>
    </citation>
    <scope>NUCLEOTIDE SEQUENCE [LARGE SCALE GENOMIC DNA]</scope>
    <source>
        <strain evidence="4 6">NCTC12218</strain>
    </source>
</reference>
<keyword evidence="2 5" id="KW-0378">Hydrolase</keyword>
<evidence type="ECO:0000313" key="4">
    <source>
        <dbReference type="EMBL" id="CAD7358665.1"/>
    </source>
</evidence>
<name>A0A7Z7QML3_STASC</name>
<evidence type="ECO:0000313" key="5">
    <source>
        <dbReference type="EMBL" id="SUM86368.1"/>
    </source>
</evidence>
<comment type="similarity">
    <text evidence="1">Belongs to the isochorismatase family.</text>
</comment>
<dbReference type="PANTHER" id="PTHR43540">
    <property type="entry name" value="PEROXYUREIDOACRYLATE/UREIDOACRYLATE AMIDOHYDROLASE-RELATED"/>
    <property type="match status" value="1"/>
</dbReference>
<dbReference type="PANTHER" id="PTHR43540:SF7">
    <property type="entry name" value="ISOCHORISMATASE FAMILY PROTEIN YECD"/>
    <property type="match status" value="1"/>
</dbReference>
<dbReference type="CDD" id="cd00431">
    <property type="entry name" value="cysteine_hydrolases"/>
    <property type="match status" value="1"/>
</dbReference>
<dbReference type="Gene3D" id="3.40.50.850">
    <property type="entry name" value="Isochorismatase-like"/>
    <property type="match status" value="1"/>
</dbReference>
<evidence type="ECO:0000256" key="2">
    <source>
        <dbReference type="ARBA" id="ARBA00022801"/>
    </source>
</evidence>
<evidence type="ECO:0000313" key="6">
    <source>
        <dbReference type="Proteomes" id="UP000264146"/>
    </source>
</evidence>
<dbReference type="Proteomes" id="UP000264146">
    <property type="component" value="Chromosome"/>
</dbReference>
<dbReference type="Pfam" id="PF00857">
    <property type="entry name" value="Isochorismatase"/>
    <property type="match status" value="1"/>
</dbReference>
<evidence type="ECO:0000256" key="1">
    <source>
        <dbReference type="ARBA" id="ARBA00006336"/>
    </source>
</evidence>
<gene>
    <name evidence="5" type="primary">yecD_1</name>
    <name evidence="5" type="ORF">NCTC12218_00246</name>
</gene>
<dbReference type="EC" id="3.-.-.-" evidence="5"/>
<reference evidence="5" key="1">
    <citation type="submission" date="2018-06" db="EMBL/GenBank/DDBJ databases">
        <authorList>
            <consortium name="Pathogen Informatics"/>
            <person name="Doyle S."/>
        </authorList>
    </citation>
    <scope>NUCLEOTIDE SEQUENCE [LARGE SCALE GENOMIC DNA]</scope>
    <source>
        <strain evidence="5">NCTC12218</strain>
    </source>
</reference>
<dbReference type="InterPro" id="IPR050272">
    <property type="entry name" value="Isochorismatase-like_hydrls"/>
</dbReference>